<accession>A0A645DN59</accession>
<comment type="caution">
    <text evidence="1">The sequence shown here is derived from an EMBL/GenBank/DDBJ whole genome shotgun (WGS) entry which is preliminary data.</text>
</comment>
<gene>
    <name evidence="1" type="ORF">SDC9_137659</name>
</gene>
<dbReference type="AlphaFoldDB" id="A0A645DN59"/>
<protein>
    <submittedName>
        <fullName evidence="1">Uncharacterized protein</fullName>
    </submittedName>
</protein>
<evidence type="ECO:0000313" key="1">
    <source>
        <dbReference type="EMBL" id="MPM90538.1"/>
    </source>
</evidence>
<organism evidence="1">
    <name type="scientific">bioreactor metagenome</name>
    <dbReference type="NCBI Taxonomy" id="1076179"/>
    <lineage>
        <taxon>unclassified sequences</taxon>
        <taxon>metagenomes</taxon>
        <taxon>ecological metagenomes</taxon>
    </lineage>
</organism>
<name>A0A645DN59_9ZZZZ</name>
<dbReference type="EMBL" id="VSSQ01037765">
    <property type="protein sequence ID" value="MPM90538.1"/>
    <property type="molecule type" value="Genomic_DNA"/>
</dbReference>
<reference evidence="1" key="1">
    <citation type="submission" date="2019-08" db="EMBL/GenBank/DDBJ databases">
        <authorList>
            <person name="Kucharzyk K."/>
            <person name="Murdoch R.W."/>
            <person name="Higgins S."/>
            <person name="Loffler F."/>
        </authorList>
    </citation>
    <scope>NUCLEOTIDE SEQUENCE</scope>
</reference>
<sequence length="146" mass="16463">MWQILKRFFDQADAFQHFQSTHYHPGTYITGGLHGSLDAEFPICSVRKFDPQIRFNARGTGGRTHSAEDQCLFTGEDAHAIRSGFDGCVCGKDGYDHFLDCFLDLPHRRQYAFRIGDIAVDAADAIHGVINTVARNGFQYIHYSFA</sequence>
<proteinExistence type="predicted"/>